<organism evidence="1 2">
    <name type="scientific">Diaporthe vaccinii</name>
    <dbReference type="NCBI Taxonomy" id="105482"/>
    <lineage>
        <taxon>Eukaryota</taxon>
        <taxon>Fungi</taxon>
        <taxon>Dikarya</taxon>
        <taxon>Ascomycota</taxon>
        <taxon>Pezizomycotina</taxon>
        <taxon>Sordariomycetes</taxon>
        <taxon>Sordariomycetidae</taxon>
        <taxon>Diaporthales</taxon>
        <taxon>Diaporthaceae</taxon>
        <taxon>Diaporthe</taxon>
        <taxon>Diaporthe eres species complex</taxon>
    </lineage>
</organism>
<reference evidence="1 2" key="1">
    <citation type="submission" date="2024-03" db="EMBL/GenBank/DDBJ databases">
        <title>A high-quality draft genome sequence of Diaporthe vaccinii, a causative agent of upright dieback and viscid rot disease in cranberry plants.</title>
        <authorList>
            <person name="Sarrasin M."/>
            <person name="Lang B.F."/>
            <person name="Burger G."/>
        </authorList>
    </citation>
    <scope>NUCLEOTIDE SEQUENCE [LARGE SCALE GENOMIC DNA]</scope>
    <source>
        <strain evidence="1 2">IS7</strain>
    </source>
</reference>
<keyword evidence="2" id="KW-1185">Reference proteome</keyword>
<gene>
    <name evidence="1" type="ORF">FJTKL_14824</name>
</gene>
<dbReference type="EMBL" id="JBAWTH010000008">
    <property type="protein sequence ID" value="KAL2290875.1"/>
    <property type="molecule type" value="Genomic_DNA"/>
</dbReference>
<dbReference type="Proteomes" id="UP001600888">
    <property type="component" value="Unassembled WGS sequence"/>
</dbReference>
<accession>A0ABR4F8M7</accession>
<sequence>MSANPPINPLAMRRALMSAGRDSRWALMNRNTRVTKVENTKFLGDAPKSAPECKLALPGNASAEDFIDDNDPTTKKTLDDIRSKYNVWVKTNRGDRFVTLSGESIKSLNLAKDALRVFLLGINQDIQSKMIILTHHSIAATQALVEIKPNSHDSSSYRPVALVIPVEEDLIDLSDDAEEENETNFEHGLDGQGPKSVADTDTALGNLTGDLVDQFGVAIQETGKRLRPAAGQLRVRAHMGVFTVKKRQAKTDKYQSDEALKKFLDTGADRGYIFVGHKLGNECWAARMLDIIYGTEDLDNPTTAEFLPADPTALSLRDIKPKFTLVLFAKDLKIEVDVMYDAKYRPRPETGSVRAFSFNRDKVAEVAVSCPNRKFDWHLSVEAESPKSRIPAEVFDFIARGLEFKRPIPTDSEINDDFPFTEVNAYLLRAASIDNVACKVFRTFQTANTPYCLEVSVYHEWGAGFFQETNPIYPWKALNTAAVPRPIKSCGISLYGQDWDHKIRDINKPGGGRQADFANGFPDLFVNEDSSSSIEQFLQEMQRLHDFTELASMTAHD</sequence>
<protein>
    <submittedName>
        <fullName evidence="1">Uncharacterized protein</fullName>
    </submittedName>
</protein>
<comment type="caution">
    <text evidence="1">The sequence shown here is derived from an EMBL/GenBank/DDBJ whole genome shotgun (WGS) entry which is preliminary data.</text>
</comment>
<evidence type="ECO:0000313" key="1">
    <source>
        <dbReference type="EMBL" id="KAL2290876.1"/>
    </source>
</evidence>
<proteinExistence type="predicted"/>
<evidence type="ECO:0000313" key="2">
    <source>
        <dbReference type="Proteomes" id="UP001600888"/>
    </source>
</evidence>
<dbReference type="EMBL" id="JBAWTH010000008">
    <property type="protein sequence ID" value="KAL2290876.1"/>
    <property type="molecule type" value="Genomic_DNA"/>
</dbReference>
<name>A0ABR4F8M7_9PEZI</name>